<evidence type="ECO:0000313" key="8">
    <source>
        <dbReference type="EMBL" id="EDO59668.1"/>
    </source>
</evidence>
<evidence type="ECO:0000256" key="6">
    <source>
        <dbReference type="SAM" id="Phobius"/>
    </source>
</evidence>
<dbReference type="Pfam" id="PF00498">
    <property type="entry name" value="FHA"/>
    <property type="match status" value="1"/>
</dbReference>
<dbReference type="GO" id="GO:0032153">
    <property type="term" value="C:cell division site"/>
    <property type="evidence" value="ECO:0007669"/>
    <property type="project" value="TreeGrafter"/>
</dbReference>
<dbReference type="EMBL" id="NOXF01000002">
    <property type="protein sequence ID" value="PEQ25225.1"/>
    <property type="molecule type" value="Genomic_DNA"/>
</dbReference>
<evidence type="ECO:0000256" key="2">
    <source>
        <dbReference type="ARBA" id="ARBA00022692"/>
    </source>
</evidence>
<feature type="transmembrane region" description="Helical" evidence="6">
    <location>
        <begin position="462"/>
        <end position="479"/>
    </location>
</feature>
<feature type="transmembrane region" description="Helical" evidence="6">
    <location>
        <begin position="161"/>
        <end position="178"/>
    </location>
</feature>
<evidence type="ECO:0000256" key="3">
    <source>
        <dbReference type="ARBA" id="ARBA00022960"/>
    </source>
</evidence>
<feature type="transmembrane region" description="Helical" evidence="6">
    <location>
        <begin position="273"/>
        <end position="293"/>
    </location>
</feature>
<reference evidence="8 10" key="1">
    <citation type="submission" date="2007-08" db="EMBL/GenBank/DDBJ databases">
        <title>Draft genome sequence of Clostridium leptum (DSM 753).</title>
        <authorList>
            <person name="Sudarsanam P."/>
            <person name="Ley R."/>
            <person name="Guruge J."/>
            <person name="Turnbaugh P.J."/>
            <person name="Mahowald M."/>
            <person name="Liep D."/>
            <person name="Gordon J."/>
        </authorList>
    </citation>
    <scope>NUCLEOTIDE SEQUENCE [LARGE SCALE GENOMIC DNA]</scope>
    <source>
        <strain evidence="8 10">DSM 753</strain>
    </source>
</reference>
<feature type="transmembrane region" description="Helical" evidence="6">
    <location>
        <begin position="337"/>
        <end position="370"/>
    </location>
</feature>
<dbReference type="Proteomes" id="UP000220611">
    <property type="component" value="Unassembled WGS sequence"/>
</dbReference>
<feature type="transmembrane region" description="Helical" evidence="6">
    <location>
        <begin position="299"/>
        <end position="325"/>
    </location>
</feature>
<dbReference type="AlphaFoldDB" id="A7VYP0"/>
<dbReference type="Gene3D" id="2.60.200.20">
    <property type="match status" value="1"/>
</dbReference>
<keyword evidence="11" id="KW-1185">Reference proteome</keyword>
<dbReference type="InterPro" id="IPR000253">
    <property type="entry name" value="FHA_dom"/>
</dbReference>
<name>A7VYP0_9FIRM</name>
<comment type="caution">
    <text evidence="8">The sequence shown here is derived from an EMBL/GenBank/DDBJ whole genome shotgun (WGS) entry which is preliminary data.</text>
</comment>
<keyword evidence="5 6" id="KW-0472">Membrane</keyword>
<evidence type="ECO:0000256" key="5">
    <source>
        <dbReference type="ARBA" id="ARBA00023136"/>
    </source>
</evidence>
<dbReference type="PANTHER" id="PTHR30474">
    <property type="entry name" value="CELL CYCLE PROTEIN"/>
    <property type="match status" value="1"/>
</dbReference>
<proteinExistence type="predicted"/>
<dbReference type="GO" id="GO:0008360">
    <property type="term" value="P:regulation of cell shape"/>
    <property type="evidence" value="ECO:0007669"/>
    <property type="project" value="UniProtKB-KW"/>
</dbReference>
<evidence type="ECO:0000256" key="4">
    <source>
        <dbReference type="ARBA" id="ARBA00022989"/>
    </source>
</evidence>
<feature type="transmembrane region" description="Helical" evidence="6">
    <location>
        <begin position="190"/>
        <end position="211"/>
    </location>
</feature>
<dbReference type="eggNOG" id="COG0772">
    <property type="taxonomic scope" value="Bacteria"/>
</dbReference>
<dbReference type="PANTHER" id="PTHR30474:SF3">
    <property type="entry name" value="PEPTIDOGLYCAN GLYCOSYLTRANSFERASE RODA"/>
    <property type="match status" value="1"/>
</dbReference>
<dbReference type="SUPFAM" id="SSF49879">
    <property type="entry name" value="SMAD/FHA domain"/>
    <property type="match status" value="1"/>
</dbReference>
<feature type="transmembrane region" description="Helical" evidence="6">
    <location>
        <begin position="376"/>
        <end position="393"/>
    </location>
</feature>
<gene>
    <name evidence="9" type="ORF">CH238_04105</name>
    <name evidence="8" type="ORF">CLOLEP_03718</name>
</gene>
<evidence type="ECO:0000313" key="11">
    <source>
        <dbReference type="Proteomes" id="UP000220611"/>
    </source>
</evidence>
<dbReference type="HOGENOM" id="CLU_029243_3_0_9"/>
<feature type="transmembrane region" description="Helical" evidence="6">
    <location>
        <begin position="524"/>
        <end position="545"/>
    </location>
</feature>
<keyword evidence="4 6" id="KW-1133">Transmembrane helix</keyword>
<dbReference type="GO" id="GO:0051301">
    <property type="term" value="P:cell division"/>
    <property type="evidence" value="ECO:0007669"/>
    <property type="project" value="InterPro"/>
</dbReference>
<feature type="transmembrane region" description="Helical" evidence="6">
    <location>
        <begin position="218"/>
        <end position="236"/>
    </location>
</feature>
<dbReference type="InterPro" id="IPR008984">
    <property type="entry name" value="SMAD_FHA_dom_sf"/>
</dbReference>
<feature type="transmembrane region" description="Helical" evidence="6">
    <location>
        <begin position="491"/>
        <end position="512"/>
    </location>
</feature>
<comment type="subcellular location">
    <subcellularLocation>
        <location evidence="1">Membrane</location>
        <topology evidence="1">Multi-pass membrane protein</topology>
    </subcellularLocation>
</comment>
<evidence type="ECO:0000256" key="1">
    <source>
        <dbReference type="ARBA" id="ARBA00004141"/>
    </source>
</evidence>
<dbReference type="InterPro" id="IPR001182">
    <property type="entry name" value="FtsW/RodA"/>
</dbReference>
<feature type="transmembrane region" description="Helical" evidence="6">
    <location>
        <begin position="423"/>
        <end position="442"/>
    </location>
</feature>
<organism evidence="8 10">
    <name type="scientific">[Clostridium] leptum DSM 753</name>
    <dbReference type="NCBI Taxonomy" id="428125"/>
    <lineage>
        <taxon>Bacteria</taxon>
        <taxon>Bacillati</taxon>
        <taxon>Bacillota</taxon>
        <taxon>Clostridia</taxon>
        <taxon>Eubacteriales</taxon>
        <taxon>Oscillospiraceae</taxon>
        <taxon>Oscillospiraceae incertae sedis</taxon>
    </lineage>
</organism>
<dbReference type="Pfam" id="PF01098">
    <property type="entry name" value="FTSW_RODA_SPOVE"/>
    <property type="match status" value="1"/>
</dbReference>
<dbReference type="CDD" id="cd00060">
    <property type="entry name" value="FHA"/>
    <property type="match status" value="1"/>
</dbReference>
<keyword evidence="2 6" id="KW-0812">Transmembrane</keyword>
<dbReference type="GO" id="GO:0005886">
    <property type="term" value="C:plasma membrane"/>
    <property type="evidence" value="ECO:0007669"/>
    <property type="project" value="TreeGrafter"/>
</dbReference>
<dbReference type="OrthoDB" id="9812661at2"/>
<dbReference type="GO" id="GO:0015648">
    <property type="term" value="F:lipid-linked peptidoglycan transporter activity"/>
    <property type="evidence" value="ECO:0007669"/>
    <property type="project" value="TreeGrafter"/>
</dbReference>
<protein>
    <submittedName>
        <fullName evidence="8">FHA domain protein</fullName>
    </submittedName>
</protein>
<reference evidence="9 11" key="3">
    <citation type="submission" date="2017-07" db="EMBL/GenBank/DDBJ databases">
        <title>Prevalence of linear plasmids in Cutibacterium (Propionibacterium) acnes isolates obtained from prostatic tissue.</title>
        <authorList>
            <person name="Davidsson S."/>
            <person name="Carlsson J."/>
            <person name="Molling P."/>
            <person name="Andren O."/>
            <person name="Andersson S.-O."/>
            <person name="Brzuszkiewicz E."/>
            <person name="Poehlein A."/>
            <person name="Al-Zeer M."/>
            <person name="Brinkmann V."/>
            <person name="Scavenius C."/>
            <person name="Nazipi S."/>
            <person name="Soderquist B."/>
            <person name="Bruggemann H."/>
        </authorList>
    </citation>
    <scope>NUCLEOTIDE SEQUENCE [LARGE SCALE GENOMIC DNA]</scope>
    <source>
        <strain evidence="9 11">DSM 753</strain>
    </source>
</reference>
<evidence type="ECO:0000259" key="7">
    <source>
        <dbReference type="PROSITE" id="PS50006"/>
    </source>
</evidence>
<keyword evidence="3" id="KW-0133">Cell shape</keyword>
<accession>A7VYP0</accession>
<dbReference type="EMBL" id="ABCB02000021">
    <property type="protein sequence ID" value="EDO59668.1"/>
    <property type="molecule type" value="Genomic_DNA"/>
</dbReference>
<dbReference type="SMART" id="SM00240">
    <property type="entry name" value="FHA"/>
    <property type="match status" value="1"/>
</dbReference>
<dbReference type="Proteomes" id="UP000003490">
    <property type="component" value="Unassembled WGS sequence"/>
</dbReference>
<feature type="transmembrane region" description="Helical" evidence="6">
    <location>
        <begin position="242"/>
        <end position="261"/>
    </location>
</feature>
<feature type="domain" description="FHA" evidence="7">
    <location>
        <begin position="64"/>
        <end position="113"/>
    </location>
</feature>
<evidence type="ECO:0000313" key="10">
    <source>
        <dbReference type="Proteomes" id="UP000003490"/>
    </source>
</evidence>
<feature type="transmembrane region" description="Helical" evidence="6">
    <location>
        <begin position="12"/>
        <end position="32"/>
    </location>
</feature>
<dbReference type="PROSITE" id="PS50006">
    <property type="entry name" value="FHA_DOMAIN"/>
    <property type="match status" value="1"/>
</dbReference>
<sequence>MNDFANTLLQLFLYILRIITPFFALLIIYQCFSSLRNHRRQEQPLITLGNLATRDLIPVIYWENSIGRGKTCDIRLGDNTVSRDHAVLYRREDAWLIADTNSKSGVMVNGTKIDKPTPVYIGDTVAVGSTVLVMQKADRARKARASWFFDGREQKTSASPVTLLFLTSLLHFILALQLCFAGEGFSPAPFLPYALMTGAAWVFFLVSRLAFHRASFELETLAFLLSGVGIILIGGYDLGSTYMQIATMAMGMVLFSFMIWFLQEPDRVTKWRLWIAAAAVAVLGINLIIGTAVNGSKNWIIIGPISIQPSEFVKIALILVGTSTLARLQTTKNLTEFIGFSAVCVGALFLMSDFGTACIFFLTFLIIAFIRSGDVRTIIFIVAAACLGAFLILQFKPYIADRFAVWGHAWEYLNDTGYQQARVMSYAASGGLFGVGVGQGSLQYVFASTSDLIFGMLCEETGLLFAIIIAAVIAGLAFYARAISATSRSTLYSIAACSVGGMFVFQSCLNIFGATDLLPLTGVTLPFVSMGGSSMMACWGLLSFIKAADERTYQGV</sequence>
<evidence type="ECO:0000313" key="9">
    <source>
        <dbReference type="EMBL" id="PEQ25225.1"/>
    </source>
</evidence>
<reference evidence="8 10" key="2">
    <citation type="submission" date="2007-08" db="EMBL/GenBank/DDBJ databases">
        <authorList>
            <person name="Fulton L."/>
            <person name="Clifton S."/>
            <person name="Fulton B."/>
            <person name="Xu J."/>
            <person name="Minx P."/>
            <person name="Pepin K.H."/>
            <person name="Johnson M."/>
            <person name="Thiruvilangam P."/>
            <person name="Bhonagiri V."/>
            <person name="Nash W.E."/>
            <person name="Wang C."/>
            <person name="Mardis E.R."/>
            <person name="Wilson R.K."/>
        </authorList>
    </citation>
    <scope>NUCLEOTIDE SEQUENCE [LARGE SCALE GENOMIC DNA]</scope>
    <source>
        <strain evidence="8 10">DSM 753</strain>
    </source>
</reference>